<organism evidence="1 2">
    <name type="scientific">Brachybacterium alimentarium</name>
    <dbReference type="NCBI Taxonomy" id="47845"/>
    <lineage>
        <taxon>Bacteria</taxon>
        <taxon>Bacillati</taxon>
        <taxon>Actinomycetota</taxon>
        <taxon>Actinomycetes</taxon>
        <taxon>Micrococcales</taxon>
        <taxon>Dermabacteraceae</taxon>
        <taxon>Brachybacterium</taxon>
    </lineage>
</organism>
<dbReference type="Proteomes" id="UP000218598">
    <property type="component" value="Unassembled WGS sequence"/>
</dbReference>
<feature type="non-terminal residue" evidence="1">
    <location>
        <position position="597"/>
    </location>
</feature>
<evidence type="ECO:0000313" key="1">
    <source>
        <dbReference type="EMBL" id="PCC39100.1"/>
    </source>
</evidence>
<reference evidence="1 2" key="1">
    <citation type="journal article" date="2017" name="Elife">
        <title>Extensive horizontal gene transfer in cheese-associated bacteria.</title>
        <authorList>
            <person name="Bonham K.S."/>
            <person name="Wolfe B.E."/>
            <person name="Dutton R.J."/>
        </authorList>
    </citation>
    <scope>NUCLEOTIDE SEQUENCE [LARGE SCALE GENOMIC DNA]</scope>
    <source>
        <strain evidence="1 2">341_9</strain>
    </source>
</reference>
<sequence>MIRRSVTAEQQSAWLLAPLFAGRSRVRIGRWDGRKDKWGYSTRDERDLTDDVPAKPAAVLLYNSQGLCRTLVVDADVPGAAGRELLHRVVALLERCDASVIVDRSPAGKHHVYVPLRDGLSVDDAGTLAKALARRFPGVDPLPHTTGAVSGCIRPPGSPYKDGTGWQELVTPLDTARRVLLTRNGSEVLGALRRELSEELAEGAREAITLARPLEDLEGEASVLHAPFVGRVMAPRFVALAREGLFQAAGYSDRSTARMAVLCAAVRSGMRFADVTARVEDGRWAGLMSLYQNANKPGELIGKEWRKACAFVAKKQAEKKSVRHCNTSEALGVTRGEPQGKSDHEITVDEHRFIRRWRAVLAEVEGLELSGPRGLHARFLLRALAAAAHQSGSRHVEFGVRSLSLSLPVQPSTVSRVLAELREAEDPWLVLVREGEGTRADLYELRIPARHADLSEGVDMPAGKIHALRPVFRELGVVAALVFEAIEQGATSAETARVRAHVSRSAAFEALELLEGWGLIERDAVGRLTARSELLGEIAERVGAALVVGLLIERFRDERRDWIEYLARHAVSGEWWAAVMRDGPPPDEGLEPAVLCV</sequence>
<name>A0A2A3YIF4_9MICO</name>
<protein>
    <submittedName>
        <fullName evidence="1">Uncharacterized protein</fullName>
    </submittedName>
</protein>
<comment type="caution">
    <text evidence="1">The sequence shown here is derived from an EMBL/GenBank/DDBJ whole genome shotgun (WGS) entry which is preliminary data.</text>
</comment>
<evidence type="ECO:0000313" key="2">
    <source>
        <dbReference type="Proteomes" id="UP000218598"/>
    </source>
</evidence>
<accession>A0A2A3YIF4</accession>
<proteinExistence type="predicted"/>
<dbReference type="AlphaFoldDB" id="A0A2A3YIF4"/>
<dbReference type="EMBL" id="NRGR01000017">
    <property type="protein sequence ID" value="PCC39100.1"/>
    <property type="molecule type" value="Genomic_DNA"/>
</dbReference>
<keyword evidence="2" id="KW-1185">Reference proteome</keyword>
<gene>
    <name evidence="1" type="ORF">CIK66_10455</name>
</gene>